<dbReference type="InterPro" id="IPR000276">
    <property type="entry name" value="GPCR_Rhodpsn"/>
</dbReference>
<comment type="caution">
    <text evidence="17">The sequence shown here is derived from an EMBL/GenBank/DDBJ whole genome shotgun (WGS) entry which is preliminary data.</text>
</comment>
<evidence type="ECO:0000256" key="10">
    <source>
        <dbReference type="ARBA" id="ARBA00023157"/>
    </source>
</evidence>
<dbReference type="OrthoDB" id="5985406at2759"/>
<name>A0A9D3T7W5_MEGAT</name>
<evidence type="ECO:0000256" key="9">
    <source>
        <dbReference type="ARBA" id="ARBA00023136"/>
    </source>
</evidence>
<evidence type="ECO:0000256" key="7">
    <source>
        <dbReference type="ARBA" id="ARBA00022989"/>
    </source>
</evidence>
<dbReference type="PROSITE" id="PS50262">
    <property type="entry name" value="G_PROTEIN_RECEP_F1_2"/>
    <property type="match status" value="1"/>
</dbReference>
<feature type="transmembrane region" description="Helical" evidence="15">
    <location>
        <begin position="196"/>
        <end position="218"/>
    </location>
</feature>
<keyword evidence="11 14" id="KW-0675">Receptor</keyword>
<keyword evidence="12" id="KW-0325">Glycoprotein</keyword>
<evidence type="ECO:0000256" key="11">
    <source>
        <dbReference type="ARBA" id="ARBA00023170"/>
    </source>
</evidence>
<dbReference type="PROSITE" id="PS00237">
    <property type="entry name" value="G_PROTEIN_RECEP_F1_1"/>
    <property type="match status" value="1"/>
</dbReference>
<evidence type="ECO:0000256" key="6">
    <source>
        <dbReference type="ARBA" id="ARBA00022692"/>
    </source>
</evidence>
<dbReference type="GO" id="GO:0045028">
    <property type="term" value="F:G protein-coupled purinergic nucleotide receptor activity"/>
    <property type="evidence" value="ECO:0007669"/>
    <property type="project" value="TreeGrafter"/>
</dbReference>
<evidence type="ECO:0000259" key="16">
    <source>
        <dbReference type="PROSITE" id="PS50262"/>
    </source>
</evidence>
<evidence type="ECO:0000256" key="3">
    <source>
        <dbReference type="ARBA" id="ARBA00016224"/>
    </source>
</evidence>
<evidence type="ECO:0000256" key="4">
    <source>
        <dbReference type="ARBA" id="ARBA00022475"/>
    </source>
</evidence>
<dbReference type="GO" id="GO:0004992">
    <property type="term" value="F:platelet activating factor receptor activity"/>
    <property type="evidence" value="ECO:0007669"/>
    <property type="project" value="InterPro"/>
</dbReference>
<dbReference type="Proteomes" id="UP001046870">
    <property type="component" value="Chromosome 13"/>
</dbReference>
<feature type="transmembrane region" description="Helical" evidence="15">
    <location>
        <begin position="289"/>
        <end position="308"/>
    </location>
</feature>
<comment type="subunit">
    <text evidence="2">Interacts with ARRB1.</text>
</comment>
<keyword evidence="18" id="KW-1185">Reference proteome</keyword>
<gene>
    <name evidence="17" type="ORF">MATL_G00159840</name>
</gene>
<feature type="transmembrane region" description="Helical" evidence="15">
    <location>
        <begin position="58"/>
        <end position="80"/>
    </location>
</feature>
<evidence type="ECO:0000256" key="1">
    <source>
        <dbReference type="ARBA" id="ARBA00004651"/>
    </source>
</evidence>
<evidence type="ECO:0000256" key="12">
    <source>
        <dbReference type="ARBA" id="ARBA00023180"/>
    </source>
</evidence>
<evidence type="ECO:0000256" key="13">
    <source>
        <dbReference type="ARBA" id="ARBA00023224"/>
    </source>
</evidence>
<feature type="transmembrane region" description="Helical" evidence="15">
    <location>
        <begin position="26"/>
        <end position="46"/>
    </location>
</feature>
<dbReference type="AlphaFoldDB" id="A0A9D3T7W5"/>
<feature type="transmembrane region" description="Helical" evidence="15">
    <location>
        <begin position="239"/>
        <end position="260"/>
    </location>
</feature>
<dbReference type="PRINTS" id="PR01153">
    <property type="entry name" value="PAFRECEPTOR"/>
</dbReference>
<dbReference type="GO" id="GO:0006935">
    <property type="term" value="P:chemotaxis"/>
    <property type="evidence" value="ECO:0007669"/>
    <property type="project" value="UniProtKB-KW"/>
</dbReference>
<evidence type="ECO:0000256" key="14">
    <source>
        <dbReference type="RuleBase" id="RU000688"/>
    </source>
</evidence>
<dbReference type="Pfam" id="PF00001">
    <property type="entry name" value="7tm_1"/>
    <property type="match status" value="1"/>
</dbReference>
<evidence type="ECO:0000256" key="8">
    <source>
        <dbReference type="ARBA" id="ARBA00023040"/>
    </source>
</evidence>
<dbReference type="PRINTS" id="PR00237">
    <property type="entry name" value="GPCRRHODOPSN"/>
</dbReference>
<dbReference type="SUPFAM" id="SSF81321">
    <property type="entry name" value="Family A G protein-coupled receptor-like"/>
    <property type="match status" value="1"/>
</dbReference>
<feature type="transmembrane region" description="Helical" evidence="15">
    <location>
        <begin position="100"/>
        <end position="119"/>
    </location>
</feature>
<dbReference type="EMBL" id="JAFDVH010000013">
    <property type="protein sequence ID" value="KAG7465967.1"/>
    <property type="molecule type" value="Genomic_DNA"/>
</dbReference>
<keyword evidence="8 14" id="KW-0297">G-protein coupled receptor</keyword>
<dbReference type="InterPro" id="IPR017452">
    <property type="entry name" value="GPCR_Rhodpsn_7TM"/>
</dbReference>
<proteinExistence type="inferred from homology"/>
<dbReference type="PANTHER" id="PTHR24233:SF6">
    <property type="entry name" value="PLATELET-ACTIVATING FACTOR RECEPTOR"/>
    <property type="match status" value="1"/>
</dbReference>
<sequence>MTVHGNGSPEGNKFLDSEFRYTLFPVFYSLVFILGLTGNCCALFVLRKMREAKAINEIRIYMTNLTVADLLFVTALPLWISYYKERGHWAFSDALCRITGSMFFINTYCSILFLAVISFNRYWAVTQPLDAASSDHRLRGIVVSVVIWFTTLSATIPYLISPGINEHNETGAVIIRCFEGYQNETMDHKWWVAKTHFVIIGFFALVFLLVLICNLLIGRTLMLQQAKQAGRQGRRLKKHAMSMVCVVVVVFVVCFVPHHVVQGPWAMAVLELTGWEEGTRQWLNDVHQITLMLMGLNCLLDPVVYCFATRKFRRYICNRFRKLSRGRMCSRYTASTRASTDSQQHNQNLNQVQLRSVEDAPKW</sequence>
<evidence type="ECO:0000313" key="17">
    <source>
        <dbReference type="EMBL" id="KAG7465967.1"/>
    </source>
</evidence>
<feature type="transmembrane region" description="Helical" evidence="15">
    <location>
        <begin position="140"/>
        <end position="160"/>
    </location>
</feature>
<dbReference type="InterPro" id="IPR002282">
    <property type="entry name" value="PAF_rcpt"/>
</dbReference>
<dbReference type="Gene3D" id="1.20.1070.10">
    <property type="entry name" value="Rhodopsin 7-helix transmembrane proteins"/>
    <property type="match status" value="1"/>
</dbReference>
<dbReference type="GO" id="GO:0005886">
    <property type="term" value="C:plasma membrane"/>
    <property type="evidence" value="ECO:0007669"/>
    <property type="project" value="UniProtKB-SubCell"/>
</dbReference>
<evidence type="ECO:0000313" key="18">
    <source>
        <dbReference type="Proteomes" id="UP001046870"/>
    </source>
</evidence>
<keyword evidence="9 15" id="KW-0472">Membrane</keyword>
<comment type="similarity">
    <text evidence="14">Belongs to the G-protein coupled receptor 1 family.</text>
</comment>
<evidence type="ECO:0000256" key="15">
    <source>
        <dbReference type="SAM" id="Phobius"/>
    </source>
</evidence>
<keyword evidence="4" id="KW-1003">Cell membrane</keyword>
<comment type="subcellular location">
    <subcellularLocation>
        <location evidence="1">Cell membrane</location>
        <topology evidence="1">Multi-pass membrane protein</topology>
    </subcellularLocation>
</comment>
<keyword evidence="13 14" id="KW-0807">Transducer</keyword>
<accession>A0A9D3T7W5</accession>
<keyword evidence="7 15" id="KW-1133">Transmembrane helix</keyword>
<protein>
    <recommendedName>
        <fullName evidence="3">Platelet-activating factor receptor</fullName>
    </recommendedName>
</protein>
<dbReference type="PANTHER" id="PTHR24233">
    <property type="entry name" value="P2Y PURINOCEPTOR-RELATED G-PROTEIN COUPLED RECEPTOR"/>
    <property type="match status" value="1"/>
</dbReference>
<keyword evidence="6 14" id="KW-0812">Transmembrane</keyword>
<keyword evidence="10" id="KW-1015">Disulfide bond</keyword>
<feature type="domain" description="G-protein coupled receptors family 1 profile" evidence="16">
    <location>
        <begin position="38"/>
        <end position="305"/>
    </location>
</feature>
<reference evidence="17" key="1">
    <citation type="submission" date="2021-01" db="EMBL/GenBank/DDBJ databases">
        <authorList>
            <person name="Zahm M."/>
            <person name="Roques C."/>
            <person name="Cabau C."/>
            <person name="Klopp C."/>
            <person name="Donnadieu C."/>
            <person name="Jouanno E."/>
            <person name="Lampietro C."/>
            <person name="Louis A."/>
            <person name="Herpin A."/>
            <person name="Echchiki A."/>
            <person name="Berthelot C."/>
            <person name="Parey E."/>
            <person name="Roest-Crollius H."/>
            <person name="Braasch I."/>
            <person name="Postlethwait J."/>
            <person name="Bobe J."/>
            <person name="Montfort J."/>
            <person name="Bouchez O."/>
            <person name="Begum T."/>
            <person name="Mejri S."/>
            <person name="Adams A."/>
            <person name="Chen W.-J."/>
            <person name="Guiguen Y."/>
        </authorList>
    </citation>
    <scope>NUCLEOTIDE SEQUENCE</scope>
    <source>
        <strain evidence="17">YG-15Mar2019-1</strain>
        <tissue evidence="17">Brain</tissue>
    </source>
</reference>
<keyword evidence="5" id="KW-0145">Chemotaxis</keyword>
<evidence type="ECO:0000256" key="5">
    <source>
        <dbReference type="ARBA" id="ARBA00022500"/>
    </source>
</evidence>
<evidence type="ECO:0000256" key="2">
    <source>
        <dbReference type="ARBA" id="ARBA00011145"/>
    </source>
</evidence>
<organism evidence="17 18">
    <name type="scientific">Megalops atlanticus</name>
    <name type="common">Tarpon</name>
    <name type="synonym">Clupea gigantea</name>
    <dbReference type="NCBI Taxonomy" id="7932"/>
    <lineage>
        <taxon>Eukaryota</taxon>
        <taxon>Metazoa</taxon>
        <taxon>Chordata</taxon>
        <taxon>Craniata</taxon>
        <taxon>Vertebrata</taxon>
        <taxon>Euteleostomi</taxon>
        <taxon>Actinopterygii</taxon>
        <taxon>Neopterygii</taxon>
        <taxon>Teleostei</taxon>
        <taxon>Elopiformes</taxon>
        <taxon>Megalopidae</taxon>
        <taxon>Megalops</taxon>
    </lineage>
</organism>